<evidence type="ECO:0000256" key="2">
    <source>
        <dbReference type="ARBA" id="ARBA00010239"/>
    </source>
</evidence>
<dbReference type="InterPro" id="IPR006939">
    <property type="entry name" value="SNF5"/>
</dbReference>
<evidence type="ECO:0008006" key="9">
    <source>
        <dbReference type="Google" id="ProtNLM"/>
    </source>
</evidence>
<dbReference type="Proteomes" id="UP000886523">
    <property type="component" value="Unassembled WGS sequence"/>
</dbReference>
<evidence type="ECO:0000256" key="1">
    <source>
        <dbReference type="ARBA" id="ARBA00004123"/>
    </source>
</evidence>
<gene>
    <name evidence="7" type="ORF">BS47DRAFT_1372665</name>
</gene>
<evidence type="ECO:0000256" key="3">
    <source>
        <dbReference type="ARBA" id="ARBA00023015"/>
    </source>
</evidence>
<keyword evidence="3" id="KW-0805">Transcription regulation</keyword>
<dbReference type="GO" id="GO:0000228">
    <property type="term" value="C:nuclear chromosome"/>
    <property type="evidence" value="ECO:0007669"/>
    <property type="project" value="InterPro"/>
</dbReference>
<evidence type="ECO:0000256" key="5">
    <source>
        <dbReference type="ARBA" id="ARBA00023242"/>
    </source>
</evidence>
<evidence type="ECO:0000256" key="6">
    <source>
        <dbReference type="SAM" id="MobiDB-lite"/>
    </source>
</evidence>
<protein>
    <recommendedName>
        <fullName evidence="9">SNF5-domain-containing protein</fullName>
    </recommendedName>
</protein>
<comment type="similarity">
    <text evidence="2">Belongs to the SNF5 family.</text>
</comment>
<comment type="caution">
    <text evidence="7">The sequence shown here is derived from an EMBL/GenBank/DDBJ whole genome shotgun (WGS) entry which is preliminary data.</text>
</comment>
<evidence type="ECO:0000313" key="7">
    <source>
        <dbReference type="EMBL" id="KAF9512885.1"/>
    </source>
</evidence>
<name>A0A9P6AVW1_9AGAM</name>
<feature type="compositionally biased region" description="Polar residues" evidence="6">
    <location>
        <begin position="15"/>
        <end position="30"/>
    </location>
</feature>
<dbReference type="OrthoDB" id="10258327at2759"/>
<dbReference type="EMBL" id="MU128980">
    <property type="protein sequence ID" value="KAF9512885.1"/>
    <property type="molecule type" value="Genomic_DNA"/>
</dbReference>
<keyword evidence="5" id="KW-0539">Nucleus</keyword>
<sequence>MGSSTHGKAPYPPTANASSNPVPTAPQAMSTSYVSRLRTGSSLLMQPIISVAPANSVNAMGPTKRRGGVVNYAEGASEDEFGVDSDDDEDFVTGSGTRSGRRGTPRASGTAGSSRTGSPSSLYAQPSNAKVELDKTYLGLVPPSKYITWRSSAKTRHEYPSLDQLQKAAKTREVLVPIRIDLDTETHRIRDCFVWNLNEEILTPEVFARIFCQDLDLPVVPYVDQVAGAIKTQLEEHAGVASFDVDAPSRATTPPPPTQNPSTEANKVDCRVILALDVQISTFHLLDHIEWDLAPATTSSSAPQITPESFAQILCADMGLGGEAPALVAHAIHEEILKHKKDAIEWGVLAEGLGRHTVRSRGPRPLRGVWRDWNDTGEFGPRLEVMSAEEMERREIERERIARRLRRDTSRFVKATARRRR</sequence>
<evidence type="ECO:0000313" key="8">
    <source>
        <dbReference type="Proteomes" id="UP000886523"/>
    </source>
</evidence>
<dbReference type="PANTHER" id="PTHR10019">
    <property type="entry name" value="SNF5"/>
    <property type="match status" value="1"/>
</dbReference>
<feature type="region of interest" description="Disordered" evidence="6">
    <location>
        <begin position="79"/>
        <end position="126"/>
    </location>
</feature>
<accession>A0A9P6AVW1</accession>
<organism evidence="7 8">
    <name type="scientific">Hydnum rufescens UP504</name>
    <dbReference type="NCBI Taxonomy" id="1448309"/>
    <lineage>
        <taxon>Eukaryota</taxon>
        <taxon>Fungi</taxon>
        <taxon>Dikarya</taxon>
        <taxon>Basidiomycota</taxon>
        <taxon>Agaricomycotina</taxon>
        <taxon>Agaricomycetes</taxon>
        <taxon>Cantharellales</taxon>
        <taxon>Hydnaceae</taxon>
        <taxon>Hydnum</taxon>
    </lineage>
</organism>
<reference evidence="7" key="1">
    <citation type="journal article" date="2020" name="Nat. Commun.">
        <title>Large-scale genome sequencing of mycorrhizal fungi provides insights into the early evolution of symbiotic traits.</title>
        <authorList>
            <person name="Miyauchi S."/>
            <person name="Kiss E."/>
            <person name="Kuo A."/>
            <person name="Drula E."/>
            <person name="Kohler A."/>
            <person name="Sanchez-Garcia M."/>
            <person name="Morin E."/>
            <person name="Andreopoulos B."/>
            <person name="Barry K.W."/>
            <person name="Bonito G."/>
            <person name="Buee M."/>
            <person name="Carver A."/>
            <person name="Chen C."/>
            <person name="Cichocki N."/>
            <person name="Clum A."/>
            <person name="Culley D."/>
            <person name="Crous P.W."/>
            <person name="Fauchery L."/>
            <person name="Girlanda M."/>
            <person name="Hayes R.D."/>
            <person name="Keri Z."/>
            <person name="LaButti K."/>
            <person name="Lipzen A."/>
            <person name="Lombard V."/>
            <person name="Magnuson J."/>
            <person name="Maillard F."/>
            <person name="Murat C."/>
            <person name="Nolan M."/>
            <person name="Ohm R.A."/>
            <person name="Pangilinan J."/>
            <person name="Pereira M.F."/>
            <person name="Perotto S."/>
            <person name="Peter M."/>
            <person name="Pfister S."/>
            <person name="Riley R."/>
            <person name="Sitrit Y."/>
            <person name="Stielow J.B."/>
            <person name="Szollosi G."/>
            <person name="Zifcakova L."/>
            <person name="Stursova M."/>
            <person name="Spatafora J.W."/>
            <person name="Tedersoo L."/>
            <person name="Vaario L.M."/>
            <person name="Yamada A."/>
            <person name="Yan M."/>
            <person name="Wang P."/>
            <person name="Xu J."/>
            <person name="Bruns T."/>
            <person name="Baldrian P."/>
            <person name="Vilgalys R."/>
            <person name="Dunand C."/>
            <person name="Henrissat B."/>
            <person name="Grigoriev I.V."/>
            <person name="Hibbett D."/>
            <person name="Nagy L.G."/>
            <person name="Martin F.M."/>
        </authorList>
    </citation>
    <scope>NUCLEOTIDE SEQUENCE</scope>
    <source>
        <strain evidence="7">UP504</strain>
    </source>
</reference>
<proteinExistence type="inferred from homology"/>
<dbReference type="GO" id="GO:0006338">
    <property type="term" value="P:chromatin remodeling"/>
    <property type="evidence" value="ECO:0007669"/>
    <property type="project" value="InterPro"/>
</dbReference>
<feature type="region of interest" description="Disordered" evidence="6">
    <location>
        <begin position="1"/>
        <end position="30"/>
    </location>
</feature>
<comment type="subcellular location">
    <subcellularLocation>
        <location evidence="1">Nucleus</location>
    </subcellularLocation>
</comment>
<feature type="compositionally biased region" description="Low complexity" evidence="6">
    <location>
        <begin position="105"/>
        <end position="121"/>
    </location>
</feature>
<feature type="compositionally biased region" description="Acidic residues" evidence="6">
    <location>
        <begin position="79"/>
        <end position="91"/>
    </location>
</feature>
<keyword evidence="8" id="KW-1185">Reference proteome</keyword>
<dbReference type="AlphaFoldDB" id="A0A9P6AVW1"/>
<evidence type="ECO:0000256" key="4">
    <source>
        <dbReference type="ARBA" id="ARBA00023163"/>
    </source>
</evidence>
<keyword evidence="4" id="KW-0804">Transcription</keyword>
<dbReference type="Pfam" id="PF04855">
    <property type="entry name" value="SNF5"/>
    <property type="match status" value="1"/>
</dbReference>
<feature type="region of interest" description="Disordered" evidence="6">
    <location>
        <begin position="245"/>
        <end position="264"/>
    </location>
</feature>